<dbReference type="AlphaFoldDB" id="L1L1T2"/>
<accession>L1L1T2</accession>
<feature type="non-terminal residue" evidence="1">
    <location>
        <position position="1"/>
    </location>
</feature>
<sequence>PLGLRARVCFGTGHRSARWDRREKAPAD</sequence>
<comment type="caution">
    <text evidence="1">The sequence shown here is derived from an EMBL/GenBank/DDBJ whole genome shotgun (WGS) entry which is preliminary data.</text>
</comment>
<protein>
    <submittedName>
        <fullName evidence="1">Uncharacterized protein</fullName>
    </submittedName>
</protein>
<evidence type="ECO:0000313" key="1">
    <source>
        <dbReference type="EMBL" id="EKX67036.1"/>
    </source>
</evidence>
<proteinExistence type="predicted"/>
<keyword evidence="2" id="KW-1185">Reference proteome</keyword>
<dbReference type="EMBL" id="AEJC01000178">
    <property type="protein sequence ID" value="EKX67036.1"/>
    <property type="molecule type" value="Genomic_DNA"/>
</dbReference>
<evidence type="ECO:0000313" key="2">
    <source>
        <dbReference type="Proteomes" id="UP000010411"/>
    </source>
</evidence>
<dbReference type="Proteomes" id="UP000010411">
    <property type="component" value="Unassembled WGS sequence"/>
</dbReference>
<organism evidence="1 2">
    <name type="scientific">Streptomyces ipomoeae 91-03</name>
    <dbReference type="NCBI Taxonomy" id="698759"/>
    <lineage>
        <taxon>Bacteria</taxon>
        <taxon>Bacillati</taxon>
        <taxon>Actinomycetota</taxon>
        <taxon>Actinomycetes</taxon>
        <taxon>Kitasatosporales</taxon>
        <taxon>Streptomycetaceae</taxon>
        <taxon>Streptomyces</taxon>
    </lineage>
</organism>
<name>L1L1T2_9ACTN</name>
<gene>
    <name evidence="1" type="ORF">STRIP9103_06596</name>
</gene>
<reference evidence="1 2" key="1">
    <citation type="submission" date="2012-11" db="EMBL/GenBank/DDBJ databases">
        <authorList>
            <person name="Huguet-Tapia J.C."/>
            <person name="Durkin A.S."/>
            <person name="Pettis G.S."/>
            <person name="Badger J.H."/>
        </authorList>
    </citation>
    <scope>NUCLEOTIDE SEQUENCE [LARGE SCALE GENOMIC DNA]</scope>
    <source>
        <strain evidence="1 2">91-03</strain>
    </source>
</reference>